<name>A0ABW3JC32_9HYPH</name>
<dbReference type="EMBL" id="JBHTJO010000001">
    <property type="protein sequence ID" value="MFD0987819.1"/>
    <property type="molecule type" value="Genomic_DNA"/>
</dbReference>
<keyword evidence="2" id="KW-1185">Reference proteome</keyword>
<gene>
    <name evidence="1" type="ORF">ACFQ2F_12000</name>
</gene>
<evidence type="ECO:0000313" key="2">
    <source>
        <dbReference type="Proteomes" id="UP001597102"/>
    </source>
</evidence>
<reference evidence="2" key="1">
    <citation type="journal article" date="2019" name="Int. J. Syst. Evol. Microbiol.">
        <title>The Global Catalogue of Microorganisms (GCM) 10K type strain sequencing project: providing services to taxonomists for standard genome sequencing and annotation.</title>
        <authorList>
            <consortium name="The Broad Institute Genomics Platform"/>
            <consortium name="The Broad Institute Genome Sequencing Center for Infectious Disease"/>
            <person name="Wu L."/>
            <person name="Ma J."/>
        </authorList>
    </citation>
    <scope>NUCLEOTIDE SEQUENCE [LARGE SCALE GENOMIC DNA]</scope>
    <source>
        <strain evidence="2">CCUG 61697</strain>
    </source>
</reference>
<dbReference type="RefSeq" id="WP_379090152.1">
    <property type="nucleotide sequence ID" value="NZ_JBHTJO010000001.1"/>
</dbReference>
<protein>
    <submittedName>
        <fullName evidence="1">Uncharacterized protein</fullName>
    </submittedName>
</protein>
<sequence>MDEDERAIRLWNVKRGPCVGHLCIIEDKEYRIAKIADGIAVFADRQAHRNRFRLDKNGDMHFLDQPAARPTVSIDSLEFLQGAVPMRPAILPSEKQDLVRSPRFKVK</sequence>
<evidence type="ECO:0000313" key="1">
    <source>
        <dbReference type="EMBL" id="MFD0987819.1"/>
    </source>
</evidence>
<dbReference type="Proteomes" id="UP001597102">
    <property type="component" value="Unassembled WGS sequence"/>
</dbReference>
<comment type="caution">
    <text evidence="1">The sequence shown here is derived from an EMBL/GenBank/DDBJ whole genome shotgun (WGS) entry which is preliminary data.</text>
</comment>
<proteinExistence type="predicted"/>
<organism evidence="1 2">
    <name type="scientific">Methyloligella solikamskensis</name>
    <dbReference type="NCBI Taxonomy" id="1177756"/>
    <lineage>
        <taxon>Bacteria</taxon>
        <taxon>Pseudomonadati</taxon>
        <taxon>Pseudomonadota</taxon>
        <taxon>Alphaproteobacteria</taxon>
        <taxon>Hyphomicrobiales</taxon>
        <taxon>Hyphomicrobiaceae</taxon>
        <taxon>Methyloligella</taxon>
    </lineage>
</organism>
<accession>A0ABW3JC32</accession>